<dbReference type="PROSITE" id="PS50217">
    <property type="entry name" value="BZIP"/>
    <property type="match status" value="1"/>
</dbReference>
<dbReference type="SUPFAM" id="SSF57959">
    <property type="entry name" value="Leucine zipper domain"/>
    <property type="match status" value="1"/>
</dbReference>
<dbReference type="GO" id="GO:0000978">
    <property type="term" value="F:RNA polymerase II cis-regulatory region sequence-specific DNA binding"/>
    <property type="evidence" value="ECO:0007669"/>
    <property type="project" value="TreeGrafter"/>
</dbReference>
<evidence type="ECO:0000256" key="3">
    <source>
        <dbReference type="ARBA" id="ARBA00023163"/>
    </source>
</evidence>
<dbReference type="SMART" id="SM00338">
    <property type="entry name" value="BRLZ"/>
    <property type="match status" value="1"/>
</dbReference>
<dbReference type="Proteomes" id="UP000799441">
    <property type="component" value="Unassembled WGS sequence"/>
</dbReference>
<keyword evidence="1" id="KW-0805">Transcription regulation</keyword>
<keyword evidence="2" id="KW-0238">DNA-binding</keyword>
<dbReference type="PROSITE" id="PS00036">
    <property type="entry name" value="BZIP_BASIC"/>
    <property type="match status" value="1"/>
</dbReference>
<evidence type="ECO:0000256" key="2">
    <source>
        <dbReference type="ARBA" id="ARBA00023125"/>
    </source>
</evidence>
<evidence type="ECO:0000313" key="6">
    <source>
        <dbReference type="EMBL" id="KAF2723651.1"/>
    </source>
</evidence>
<feature type="region of interest" description="Disordered" evidence="4">
    <location>
        <begin position="1"/>
        <end position="205"/>
    </location>
</feature>
<comment type="caution">
    <text evidence="6">The sequence shown here is derived from an EMBL/GenBank/DDBJ whole genome shotgun (WGS) entry which is preliminary data.</text>
</comment>
<dbReference type="GO" id="GO:0005634">
    <property type="term" value="C:nucleus"/>
    <property type="evidence" value="ECO:0007669"/>
    <property type="project" value="TreeGrafter"/>
</dbReference>
<dbReference type="InterPro" id="IPR046347">
    <property type="entry name" value="bZIP_sf"/>
</dbReference>
<dbReference type="Pfam" id="PF00170">
    <property type="entry name" value="bZIP_1"/>
    <property type="match status" value="1"/>
</dbReference>
<evidence type="ECO:0000313" key="7">
    <source>
        <dbReference type="Proteomes" id="UP000799441"/>
    </source>
</evidence>
<dbReference type="AlphaFoldDB" id="A0A9P4QEW9"/>
<feature type="compositionally biased region" description="Polar residues" evidence="4">
    <location>
        <begin position="1"/>
        <end position="12"/>
    </location>
</feature>
<dbReference type="GO" id="GO:0000981">
    <property type="term" value="F:DNA-binding transcription factor activity, RNA polymerase II-specific"/>
    <property type="evidence" value="ECO:0007669"/>
    <property type="project" value="TreeGrafter"/>
</dbReference>
<keyword evidence="7" id="KW-1185">Reference proteome</keyword>
<feature type="compositionally biased region" description="Basic residues" evidence="4">
    <location>
        <begin position="62"/>
        <end position="78"/>
    </location>
</feature>
<dbReference type="OrthoDB" id="295274at2759"/>
<keyword evidence="3" id="KW-0804">Transcription</keyword>
<evidence type="ECO:0000256" key="1">
    <source>
        <dbReference type="ARBA" id="ARBA00023015"/>
    </source>
</evidence>
<organism evidence="6 7">
    <name type="scientific">Polychaeton citri CBS 116435</name>
    <dbReference type="NCBI Taxonomy" id="1314669"/>
    <lineage>
        <taxon>Eukaryota</taxon>
        <taxon>Fungi</taxon>
        <taxon>Dikarya</taxon>
        <taxon>Ascomycota</taxon>
        <taxon>Pezizomycotina</taxon>
        <taxon>Dothideomycetes</taxon>
        <taxon>Dothideomycetidae</taxon>
        <taxon>Capnodiales</taxon>
        <taxon>Capnodiaceae</taxon>
        <taxon>Polychaeton</taxon>
    </lineage>
</organism>
<accession>A0A9P4QEW9</accession>
<protein>
    <recommendedName>
        <fullName evidence="5">BZIP domain-containing protein</fullName>
    </recommendedName>
</protein>
<evidence type="ECO:0000256" key="4">
    <source>
        <dbReference type="SAM" id="MobiDB-lite"/>
    </source>
</evidence>
<gene>
    <name evidence="6" type="ORF">K431DRAFT_301552</name>
</gene>
<feature type="domain" description="BZIP" evidence="5">
    <location>
        <begin position="198"/>
        <end position="261"/>
    </location>
</feature>
<dbReference type="InterPro" id="IPR000837">
    <property type="entry name" value="AP-1"/>
</dbReference>
<name>A0A9P4QEW9_9PEZI</name>
<sequence length="358" mass="39322">MATSSYFPTSKLHQVPDQAFEPDPEFAFEDASDDFSGDMPGLASTDFYSDQSAQTSHAGTRQSHKASSKSASHAHRNLQGHVPPEVQWRQAIPSPVQHTGQTAFQVPPSFSRNHSAISQTASQHFGQITPPEDGINPVSPRQEDSSAHAPESASRLTKSERARNAANQRHAKVKKVKAEPLGTSQSDGRAGANGLGTDEKKEKYREKNRAAAAKCRAKKKESTDNLEDVHRAFSARSKLLRREEQQLREELLQLKSKALQHTHCSCGQIHQYNARQARFYAESGGAVHNRSMSLSGQEQCSWLDAGGSPSFLNTMDSPESASSFDFSAMSTMPEMQHSMATCGDHMMPDFFQHDTPAV</sequence>
<dbReference type="PRINTS" id="PR00043">
    <property type="entry name" value="LEUZIPPRJUN"/>
</dbReference>
<evidence type="ECO:0000259" key="5">
    <source>
        <dbReference type="PROSITE" id="PS50217"/>
    </source>
</evidence>
<dbReference type="EMBL" id="MU003775">
    <property type="protein sequence ID" value="KAF2723651.1"/>
    <property type="molecule type" value="Genomic_DNA"/>
</dbReference>
<feature type="compositionally biased region" description="Acidic residues" evidence="4">
    <location>
        <begin position="20"/>
        <end position="36"/>
    </location>
</feature>
<feature type="compositionally biased region" description="Polar residues" evidence="4">
    <location>
        <begin position="96"/>
        <end position="126"/>
    </location>
</feature>
<dbReference type="PANTHER" id="PTHR23351">
    <property type="entry name" value="FOS TRANSCRIPTION FACTOR-RELATED"/>
    <property type="match status" value="1"/>
</dbReference>
<proteinExistence type="predicted"/>
<dbReference type="InterPro" id="IPR004827">
    <property type="entry name" value="bZIP"/>
</dbReference>
<dbReference type="PANTHER" id="PTHR23351:SF24">
    <property type="entry name" value="ACTIVATING TRANSCRIPTION FACTOR 3-RELATED"/>
    <property type="match status" value="1"/>
</dbReference>
<dbReference type="InterPro" id="IPR002112">
    <property type="entry name" value="Leuzip_Jun"/>
</dbReference>
<reference evidence="6" key="1">
    <citation type="journal article" date="2020" name="Stud. Mycol.">
        <title>101 Dothideomycetes genomes: a test case for predicting lifestyles and emergence of pathogens.</title>
        <authorList>
            <person name="Haridas S."/>
            <person name="Albert R."/>
            <person name="Binder M."/>
            <person name="Bloem J."/>
            <person name="Labutti K."/>
            <person name="Salamov A."/>
            <person name="Andreopoulos B."/>
            <person name="Baker S."/>
            <person name="Barry K."/>
            <person name="Bills G."/>
            <person name="Bluhm B."/>
            <person name="Cannon C."/>
            <person name="Castanera R."/>
            <person name="Culley D."/>
            <person name="Daum C."/>
            <person name="Ezra D."/>
            <person name="Gonzalez J."/>
            <person name="Henrissat B."/>
            <person name="Kuo A."/>
            <person name="Liang C."/>
            <person name="Lipzen A."/>
            <person name="Lutzoni F."/>
            <person name="Magnuson J."/>
            <person name="Mondo S."/>
            <person name="Nolan M."/>
            <person name="Ohm R."/>
            <person name="Pangilinan J."/>
            <person name="Park H.-J."/>
            <person name="Ramirez L."/>
            <person name="Alfaro M."/>
            <person name="Sun H."/>
            <person name="Tritt A."/>
            <person name="Yoshinaga Y."/>
            <person name="Zwiers L.-H."/>
            <person name="Turgeon B."/>
            <person name="Goodwin S."/>
            <person name="Spatafora J."/>
            <person name="Crous P."/>
            <person name="Grigoriev I."/>
        </authorList>
    </citation>
    <scope>NUCLEOTIDE SEQUENCE</scope>
    <source>
        <strain evidence="6">CBS 116435</strain>
    </source>
</reference>
<dbReference type="Gene3D" id="1.20.5.170">
    <property type="match status" value="1"/>
</dbReference>
<feature type="compositionally biased region" description="Polar residues" evidence="4">
    <location>
        <begin position="46"/>
        <end position="61"/>
    </location>
</feature>